<dbReference type="Proteomes" id="UP001595604">
    <property type="component" value="Unassembled WGS sequence"/>
</dbReference>
<feature type="transmembrane region" description="Helical" evidence="7">
    <location>
        <begin position="46"/>
        <end position="66"/>
    </location>
</feature>
<feature type="transmembrane region" description="Helical" evidence="7">
    <location>
        <begin position="310"/>
        <end position="332"/>
    </location>
</feature>
<dbReference type="PANTHER" id="PTHR21716">
    <property type="entry name" value="TRANSMEMBRANE PROTEIN"/>
    <property type="match status" value="1"/>
</dbReference>
<keyword evidence="9" id="KW-1185">Reference proteome</keyword>
<accession>A0ABV7INQ6</accession>
<evidence type="ECO:0000256" key="2">
    <source>
        <dbReference type="ARBA" id="ARBA00009773"/>
    </source>
</evidence>
<feature type="region of interest" description="Disordered" evidence="6">
    <location>
        <begin position="401"/>
        <end position="431"/>
    </location>
</feature>
<evidence type="ECO:0000313" key="9">
    <source>
        <dbReference type="Proteomes" id="UP001595604"/>
    </source>
</evidence>
<organism evidence="8 9">
    <name type="scientific">Novosphingobium bradum</name>
    <dbReference type="NCBI Taxonomy" id="1737444"/>
    <lineage>
        <taxon>Bacteria</taxon>
        <taxon>Pseudomonadati</taxon>
        <taxon>Pseudomonadota</taxon>
        <taxon>Alphaproteobacteria</taxon>
        <taxon>Sphingomonadales</taxon>
        <taxon>Sphingomonadaceae</taxon>
        <taxon>Novosphingobium</taxon>
    </lineage>
</organism>
<evidence type="ECO:0000256" key="4">
    <source>
        <dbReference type="ARBA" id="ARBA00022989"/>
    </source>
</evidence>
<sequence length="431" mass="45636">MTDADRDPPRPHAARHSPDQHQPFAMAESAAIGSNPAVFAAQELRLTSALVMLLGIGLFLALPFVLSIGSVVFLPLVTALILSIVLAPLADQFLRAGLPNGLASMLSVLVLVLFLLVAITLIIQPALVLVDDVPAMVSRATQQIVRLRSSFDWLNDINRALARVSGRPPTREVIVAAPSLIEQLAVATPSVILETLLTFLMSYFMVESRLRLRRHLLHDRTSAGSSRKAARLLREIQDRVGTYILTVALINVGVGAITATGAWLLGWNAPIMWGGLAALLNFIPYIGPLSLIGVLALVGLSTADTVGGGLIAPAAYLCLHAIEANAITPAILGRRFTVNPVLILFSFSYFTWVWGVLGALLSVPILITLTAAFEHLGKPNLIGFIFGEPLFPHLPETAMGEETAGGARAAPDAPDAPDAPGEAATTPSPAA</sequence>
<comment type="caution">
    <text evidence="8">The sequence shown here is derived from an EMBL/GenBank/DDBJ whole genome shotgun (WGS) entry which is preliminary data.</text>
</comment>
<comment type="subcellular location">
    <subcellularLocation>
        <location evidence="1">Membrane</location>
        <topology evidence="1">Multi-pass membrane protein</topology>
    </subcellularLocation>
</comment>
<evidence type="ECO:0000256" key="7">
    <source>
        <dbReference type="SAM" id="Phobius"/>
    </source>
</evidence>
<feature type="compositionally biased region" description="Basic and acidic residues" evidence="6">
    <location>
        <begin position="1"/>
        <end position="10"/>
    </location>
</feature>
<dbReference type="RefSeq" id="WP_379508298.1">
    <property type="nucleotide sequence ID" value="NZ_JBHRTQ010000002.1"/>
</dbReference>
<dbReference type="Pfam" id="PF01594">
    <property type="entry name" value="AI-2E_transport"/>
    <property type="match status" value="1"/>
</dbReference>
<feature type="transmembrane region" description="Helical" evidence="7">
    <location>
        <begin position="240"/>
        <end position="265"/>
    </location>
</feature>
<reference evidence="9" key="1">
    <citation type="journal article" date="2019" name="Int. J. Syst. Evol. Microbiol.">
        <title>The Global Catalogue of Microorganisms (GCM) 10K type strain sequencing project: providing services to taxonomists for standard genome sequencing and annotation.</title>
        <authorList>
            <consortium name="The Broad Institute Genomics Platform"/>
            <consortium name="The Broad Institute Genome Sequencing Center for Infectious Disease"/>
            <person name="Wu L."/>
            <person name="Ma J."/>
        </authorList>
    </citation>
    <scope>NUCLEOTIDE SEQUENCE [LARGE SCALE GENOMIC DNA]</scope>
    <source>
        <strain evidence="9">KCTC 42984</strain>
    </source>
</reference>
<protein>
    <submittedName>
        <fullName evidence="8">AI-2E family transporter</fullName>
    </submittedName>
</protein>
<feature type="transmembrane region" description="Helical" evidence="7">
    <location>
        <begin position="271"/>
        <end position="298"/>
    </location>
</feature>
<gene>
    <name evidence="8" type="ORF">ACFOD9_01405</name>
</gene>
<feature type="region of interest" description="Disordered" evidence="6">
    <location>
        <begin position="1"/>
        <end position="20"/>
    </location>
</feature>
<feature type="transmembrane region" description="Helical" evidence="7">
    <location>
        <begin position="72"/>
        <end position="90"/>
    </location>
</feature>
<comment type="similarity">
    <text evidence="2">Belongs to the autoinducer-2 exporter (AI-2E) (TC 2.A.86) family.</text>
</comment>
<evidence type="ECO:0000256" key="5">
    <source>
        <dbReference type="ARBA" id="ARBA00023136"/>
    </source>
</evidence>
<name>A0ABV7INQ6_9SPHN</name>
<feature type="transmembrane region" description="Helical" evidence="7">
    <location>
        <begin position="352"/>
        <end position="373"/>
    </location>
</feature>
<dbReference type="InterPro" id="IPR002549">
    <property type="entry name" value="AI-2E-like"/>
</dbReference>
<dbReference type="EMBL" id="JBHRTQ010000002">
    <property type="protein sequence ID" value="MFC3172901.1"/>
    <property type="molecule type" value="Genomic_DNA"/>
</dbReference>
<keyword evidence="3 7" id="KW-0812">Transmembrane</keyword>
<evidence type="ECO:0000313" key="8">
    <source>
        <dbReference type="EMBL" id="MFC3172901.1"/>
    </source>
</evidence>
<evidence type="ECO:0000256" key="1">
    <source>
        <dbReference type="ARBA" id="ARBA00004141"/>
    </source>
</evidence>
<evidence type="ECO:0000256" key="6">
    <source>
        <dbReference type="SAM" id="MobiDB-lite"/>
    </source>
</evidence>
<proteinExistence type="inferred from homology"/>
<feature type="transmembrane region" description="Helical" evidence="7">
    <location>
        <begin position="102"/>
        <end position="123"/>
    </location>
</feature>
<keyword evidence="5 7" id="KW-0472">Membrane</keyword>
<feature type="transmembrane region" description="Helical" evidence="7">
    <location>
        <begin position="184"/>
        <end position="206"/>
    </location>
</feature>
<feature type="compositionally biased region" description="Low complexity" evidence="6">
    <location>
        <begin position="404"/>
        <end position="431"/>
    </location>
</feature>
<evidence type="ECO:0000256" key="3">
    <source>
        <dbReference type="ARBA" id="ARBA00022692"/>
    </source>
</evidence>
<dbReference type="PANTHER" id="PTHR21716:SF16">
    <property type="entry name" value="BLL1467 PROTEIN"/>
    <property type="match status" value="1"/>
</dbReference>
<keyword evidence="4 7" id="KW-1133">Transmembrane helix</keyword>